<keyword evidence="4" id="KW-0812">Transmembrane</keyword>
<keyword evidence="4" id="KW-1133">Transmembrane helix</keyword>
<evidence type="ECO:0000313" key="5">
    <source>
        <dbReference type="EMBL" id="EYD75962.1"/>
    </source>
</evidence>
<dbReference type="HOGENOM" id="CLU_713483_0_0_5"/>
<dbReference type="PANTHER" id="PTHR43630:SF1">
    <property type="entry name" value="POLY-BETA-1,6-N-ACETYL-D-GLUCOSAMINE SYNTHASE"/>
    <property type="match status" value="1"/>
</dbReference>
<evidence type="ECO:0000313" key="6">
    <source>
        <dbReference type="Proteomes" id="UP000019666"/>
    </source>
</evidence>
<sequence length="387" mass="41656">MAAVLAVSASRRLLLCYAAAMLYRPWKAISARPRIWIACACRNEARRLPRLIASLAALPYEGDRVVILIDDGSADGSAELMRDAEAMQPDLFRAVALPSPQRGKAIALREGLTGLPMSDDDLLLVIDADHRLAPDALENLVKYFADPRVAAVAIEHPVDRASRSLVSAYCYLEAAVGEAVTSRGQHALGLPTKLAGSWACRPATFRKLYPERWQFADDTMFSAAISAEGGRIAYAADVRALQDVPDTLAGYLAQHVRWSAGYAESATKALLLRGRGESLVAWFDSLATHAGYFERPLLVVLALLALLGWVAGTLVPIIVAALLVGLYVLVVGLQIGLALRLSGADRRLVLMSLASLPFLAVDVTISVRGIVAGLVGQRIVWTTEHRG</sequence>
<dbReference type="EMBL" id="AOSK01000062">
    <property type="protein sequence ID" value="EYD75962.1"/>
    <property type="molecule type" value="Genomic_DNA"/>
</dbReference>
<evidence type="ECO:0000256" key="2">
    <source>
        <dbReference type="ARBA" id="ARBA00022676"/>
    </source>
</evidence>
<dbReference type="GO" id="GO:0016757">
    <property type="term" value="F:glycosyltransferase activity"/>
    <property type="evidence" value="ECO:0007669"/>
    <property type="project" value="UniProtKB-KW"/>
</dbReference>
<proteinExistence type="inferred from homology"/>
<evidence type="ECO:0000256" key="3">
    <source>
        <dbReference type="ARBA" id="ARBA00022679"/>
    </source>
</evidence>
<dbReference type="STRING" id="442562.Rumeso_02391"/>
<feature type="transmembrane region" description="Helical" evidence="4">
    <location>
        <begin position="292"/>
        <end position="311"/>
    </location>
</feature>
<dbReference type="InterPro" id="IPR029044">
    <property type="entry name" value="Nucleotide-diphossugar_trans"/>
</dbReference>
<feature type="transmembrane region" description="Helical" evidence="4">
    <location>
        <begin position="317"/>
        <end position="341"/>
    </location>
</feature>
<feature type="transmembrane region" description="Helical" evidence="4">
    <location>
        <begin position="348"/>
        <end position="371"/>
    </location>
</feature>
<dbReference type="PANTHER" id="PTHR43630">
    <property type="entry name" value="POLY-BETA-1,6-N-ACETYL-D-GLUCOSAMINE SYNTHASE"/>
    <property type="match status" value="1"/>
</dbReference>
<evidence type="ECO:0000256" key="4">
    <source>
        <dbReference type="SAM" id="Phobius"/>
    </source>
</evidence>
<dbReference type="Pfam" id="PF13641">
    <property type="entry name" value="Glyco_tranf_2_3"/>
    <property type="match status" value="1"/>
</dbReference>
<evidence type="ECO:0000256" key="1">
    <source>
        <dbReference type="ARBA" id="ARBA00006739"/>
    </source>
</evidence>
<keyword evidence="6" id="KW-1185">Reference proteome</keyword>
<accession>A0A017HNB0</accession>
<protein>
    <submittedName>
        <fullName evidence="5">Glycosyl transferase, group 2 family protein</fullName>
    </submittedName>
</protein>
<dbReference type="AlphaFoldDB" id="A0A017HNB0"/>
<comment type="caution">
    <text evidence="5">The sequence shown here is derived from an EMBL/GenBank/DDBJ whole genome shotgun (WGS) entry which is preliminary data.</text>
</comment>
<reference evidence="5 6" key="1">
    <citation type="submission" date="2013-02" db="EMBL/GenBank/DDBJ databases">
        <authorList>
            <person name="Fiebig A."/>
            <person name="Goeker M."/>
            <person name="Klenk H.-P.P."/>
        </authorList>
    </citation>
    <scope>NUCLEOTIDE SEQUENCE [LARGE SCALE GENOMIC DNA]</scope>
    <source>
        <strain evidence="5 6">DSM 19309</strain>
    </source>
</reference>
<dbReference type="Gene3D" id="3.90.550.10">
    <property type="entry name" value="Spore Coat Polysaccharide Biosynthesis Protein SpsA, Chain A"/>
    <property type="match status" value="1"/>
</dbReference>
<dbReference type="Proteomes" id="UP000019666">
    <property type="component" value="Unassembled WGS sequence"/>
</dbReference>
<gene>
    <name evidence="5" type="ORF">Rumeso_02391</name>
</gene>
<dbReference type="SUPFAM" id="SSF53448">
    <property type="entry name" value="Nucleotide-diphospho-sugar transferases"/>
    <property type="match status" value="1"/>
</dbReference>
<organism evidence="5 6">
    <name type="scientific">Rubellimicrobium mesophilum DSM 19309</name>
    <dbReference type="NCBI Taxonomy" id="442562"/>
    <lineage>
        <taxon>Bacteria</taxon>
        <taxon>Pseudomonadati</taxon>
        <taxon>Pseudomonadota</taxon>
        <taxon>Alphaproteobacteria</taxon>
        <taxon>Rhodobacterales</taxon>
        <taxon>Roseobacteraceae</taxon>
        <taxon>Rubellimicrobium</taxon>
    </lineage>
</organism>
<name>A0A017HNB0_9RHOB</name>
<keyword evidence="3 5" id="KW-0808">Transferase</keyword>
<keyword evidence="4" id="KW-0472">Membrane</keyword>
<comment type="similarity">
    <text evidence="1">Belongs to the glycosyltransferase 2 family.</text>
</comment>
<keyword evidence="2" id="KW-0328">Glycosyltransferase</keyword>